<sequence length="391" mass="41529">MDVVIRYLTGVTAAALLTACGSNEPEPESTLFDADGDVVSLGVTADADRVHVVWVERNSDDGVGAFHAISDDGGLEWTEPVAIDTDQPPPDRVHRSNDLRIAADGDRLLVVWQTVGDGFADSGPMVMARSDDGGAHWQPAATPVADDDTDSHGFFALSRAPDSAFHLAWLDSRDGQQGVHHARSDDGGRSWSAVTTANSATCQCCWNSLAHPGDETVLMYRGLDPRDMAVASMGNGDDDWSASEPVGRFDWFVDACPHVGGGLATDDNGALHALVWTGAEAHSGVHHLRRGSGGAWSEPEQLGRTAARAADLVATTDGGLLAAWDHGSADHGIGVAHYQDGAWSNPATLGGDARRPGFPLVTATDDTAQVFWTERREDGTRTWRATRLPPR</sequence>
<dbReference type="InterPro" id="IPR036278">
    <property type="entry name" value="Sialidase_sf"/>
</dbReference>
<dbReference type="Proteomes" id="UP000199657">
    <property type="component" value="Unassembled WGS sequence"/>
</dbReference>
<dbReference type="OrthoDB" id="9764969at2"/>
<dbReference type="AlphaFoldDB" id="A0A1H8TCY1"/>
<dbReference type="Gene3D" id="2.120.10.10">
    <property type="match status" value="1"/>
</dbReference>
<name>A0A1H8TCY1_9GAMM</name>
<proteinExistence type="predicted"/>
<dbReference type="PROSITE" id="PS51257">
    <property type="entry name" value="PROKAR_LIPOPROTEIN"/>
    <property type="match status" value="1"/>
</dbReference>
<keyword evidence="3" id="KW-1185">Reference proteome</keyword>
<dbReference type="STRING" id="406100.SAMN04488052_10482"/>
<accession>A0A1H8TCY1</accession>
<dbReference type="Pfam" id="PF13088">
    <property type="entry name" value="BNR_2"/>
    <property type="match status" value="1"/>
</dbReference>
<evidence type="ECO:0000313" key="2">
    <source>
        <dbReference type="EMBL" id="SEO88960.1"/>
    </source>
</evidence>
<dbReference type="RefSeq" id="WP_091643205.1">
    <property type="nucleotide sequence ID" value="NZ_FOEG01000004.1"/>
</dbReference>
<organism evidence="2 3">
    <name type="scientific">Aquisalimonas asiatica</name>
    <dbReference type="NCBI Taxonomy" id="406100"/>
    <lineage>
        <taxon>Bacteria</taxon>
        <taxon>Pseudomonadati</taxon>
        <taxon>Pseudomonadota</taxon>
        <taxon>Gammaproteobacteria</taxon>
        <taxon>Chromatiales</taxon>
        <taxon>Ectothiorhodospiraceae</taxon>
        <taxon>Aquisalimonas</taxon>
    </lineage>
</organism>
<dbReference type="SUPFAM" id="SSF50939">
    <property type="entry name" value="Sialidases"/>
    <property type="match status" value="1"/>
</dbReference>
<dbReference type="EMBL" id="FOEG01000004">
    <property type="protein sequence ID" value="SEO88960.1"/>
    <property type="molecule type" value="Genomic_DNA"/>
</dbReference>
<dbReference type="InterPro" id="IPR011040">
    <property type="entry name" value="Sialidase"/>
</dbReference>
<gene>
    <name evidence="2" type="ORF">SAMN04488052_10482</name>
</gene>
<evidence type="ECO:0000259" key="1">
    <source>
        <dbReference type="Pfam" id="PF13088"/>
    </source>
</evidence>
<protein>
    <submittedName>
        <fullName evidence="2">BNR repeat-like domain-containing protein</fullName>
    </submittedName>
</protein>
<evidence type="ECO:0000313" key="3">
    <source>
        <dbReference type="Proteomes" id="UP000199657"/>
    </source>
</evidence>
<dbReference type="CDD" id="cd15482">
    <property type="entry name" value="Sialidase_non-viral"/>
    <property type="match status" value="1"/>
</dbReference>
<feature type="domain" description="Sialidase" evidence="1">
    <location>
        <begin position="62"/>
        <end position="245"/>
    </location>
</feature>
<reference evidence="2 3" key="1">
    <citation type="submission" date="2016-10" db="EMBL/GenBank/DDBJ databases">
        <authorList>
            <person name="de Groot N.N."/>
        </authorList>
    </citation>
    <scope>NUCLEOTIDE SEQUENCE [LARGE SCALE GENOMIC DNA]</scope>
    <source>
        <strain evidence="2 3">CGMCC 1.6291</strain>
    </source>
</reference>